<feature type="domain" description="Helix-turn-helix" evidence="2">
    <location>
        <begin position="62"/>
        <end position="122"/>
    </location>
</feature>
<dbReference type="EMBL" id="CAJOBA010029019">
    <property type="protein sequence ID" value="CAF3948331.1"/>
    <property type="molecule type" value="Genomic_DNA"/>
</dbReference>
<evidence type="ECO:0000313" key="4">
    <source>
        <dbReference type="EMBL" id="CAF3948331.1"/>
    </source>
</evidence>
<feature type="region of interest" description="Disordered" evidence="1">
    <location>
        <begin position="346"/>
        <end position="372"/>
    </location>
</feature>
<evidence type="ECO:0000259" key="2">
    <source>
        <dbReference type="Pfam" id="PF26215"/>
    </source>
</evidence>
<dbReference type="EMBL" id="CAJNOK010011703">
    <property type="protein sequence ID" value="CAF1146399.1"/>
    <property type="molecule type" value="Genomic_DNA"/>
</dbReference>
<reference evidence="3" key="1">
    <citation type="submission" date="2021-02" db="EMBL/GenBank/DDBJ databases">
        <authorList>
            <person name="Nowell W R."/>
        </authorList>
    </citation>
    <scope>NUCLEOTIDE SEQUENCE</scope>
</reference>
<organism evidence="3 5">
    <name type="scientific">Didymodactylos carnosus</name>
    <dbReference type="NCBI Taxonomy" id="1234261"/>
    <lineage>
        <taxon>Eukaryota</taxon>
        <taxon>Metazoa</taxon>
        <taxon>Spiralia</taxon>
        <taxon>Gnathifera</taxon>
        <taxon>Rotifera</taxon>
        <taxon>Eurotatoria</taxon>
        <taxon>Bdelloidea</taxon>
        <taxon>Philodinida</taxon>
        <taxon>Philodinidae</taxon>
        <taxon>Didymodactylos</taxon>
    </lineage>
</organism>
<dbReference type="InterPro" id="IPR058912">
    <property type="entry name" value="HTH_animal"/>
</dbReference>
<dbReference type="Proteomes" id="UP000682733">
    <property type="component" value="Unassembled WGS sequence"/>
</dbReference>
<dbReference type="PANTHER" id="PTHR21301">
    <property type="entry name" value="REVERSE TRANSCRIPTASE"/>
    <property type="match status" value="1"/>
</dbReference>
<dbReference type="AlphaFoldDB" id="A0A8S2E7G2"/>
<name>A0A8S2E7G2_9BILA</name>
<gene>
    <name evidence="3" type="ORF">OVA965_LOCUS21381</name>
    <name evidence="4" type="ORF">TMI583_LOCUS22023</name>
</gene>
<evidence type="ECO:0000313" key="5">
    <source>
        <dbReference type="Proteomes" id="UP000677228"/>
    </source>
</evidence>
<dbReference type="PANTHER" id="PTHR21301:SF10">
    <property type="entry name" value="REVERSE TRANSCRIPTASE DOMAIN-CONTAINING PROTEIN"/>
    <property type="match status" value="1"/>
</dbReference>
<accession>A0A8S2E7G2</accession>
<proteinExistence type="predicted"/>
<sequence>MTSNMSLDDIHSKLEWMNKKDEKHIHITYSVGFSVEFLDVKIDNANGMLKTSIFHKPAAEPYILPYSSDHPRHVHVNIPYEALLRAVRLCSHVYAFDQERLHIEMILLLNGYPPSFIRYHFNRFFRLNEAMAVHIALNATEYERLHRRLLYLPTRREKRNSRTSGLVGDQKTTAMEPPWNKKILFITQVRIMPSRKNIPQRKRPIKRLLDDILSKQPSQTKVVATPTLREEAAVKGAPTTASSVISKRPEVVAKIDAEVPSSAPALLSQKDETRVAEGRKPARGTPFVTANGEFFYSPMYRRYFGFTPPNPQLNNPRLLEDYIDWYINVYMEEELPWSWIDVADPKERAGRDEEEAKNETQQLISTPSATKE</sequence>
<protein>
    <recommendedName>
        <fullName evidence="2">Helix-turn-helix domain-containing protein</fullName>
    </recommendedName>
</protein>
<dbReference type="Proteomes" id="UP000677228">
    <property type="component" value="Unassembled WGS sequence"/>
</dbReference>
<comment type="caution">
    <text evidence="3">The sequence shown here is derived from an EMBL/GenBank/DDBJ whole genome shotgun (WGS) entry which is preliminary data.</text>
</comment>
<dbReference type="Pfam" id="PF26215">
    <property type="entry name" value="HTH_animal"/>
    <property type="match status" value="1"/>
</dbReference>
<evidence type="ECO:0000313" key="3">
    <source>
        <dbReference type="EMBL" id="CAF1146399.1"/>
    </source>
</evidence>
<evidence type="ECO:0000256" key="1">
    <source>
        <dbReference type="SAM" id="MobiDB-lite"/>
    </source>
</evidence>
<feature type="compositionally biased region" description="Polar residues" evidence="1">
    <location>
        <begin position="359"/>
        <end position="372"/>
    </location>
</feature>